<keyword evidence="4 5" id="KW-0472">Membrane</keyword>
<evidence type="ECO:0000256" key="2">
    <source>
        <dbReference type="ARBA" id="ARBA00022692"/>
    </source>
</evidence>
<feature type="transmembrane region" description="Helical" evidence="5">
    <location>
        <begin position="38"/>
        <end position="58"/>
    </location>
</feature>
<comment type="caution">
    <text evidence="6">The sequence shown here is derived from an EMBL/GenBank/DDBJ whole genome shotgun (WGS) entry which is preliminary data.</text>
</comment>
<dbReference type="GO" id="GO:0030026">
    <property type="term" value="P:intracellular manganese ion homeostasis"/>
    <property type="evidence" value="ECO:0007669"/>
    <property type="project" value="InterPro"/>
</dbReference>
<gene>
    <name evidence="6" type="ORF">A3A71_03225</name>
</gene>
<accession>A0A1F5ECY8</accession>
<evidence type="ECO:0000256" key="4">
    <source>
        <dbReference type="ARBA" id="ARBA00023136"/>
    </source>
</evidence>
<proteinExistence type="predicted"/>
<keyword evidence="3 5" id="KW-1133">Transmembrane helix</keyword>
<dbReference type="GO" id="GO:0005384">
    <property type="term" value="F:manganese ion transmembrane transporter activity"/>
    <property type="evidence" value="ECO:0007669"/>
    <property type="project" value="InterPro"/>
</dbReference>
<dbReference type="STRING" id="1797471.A3A71_03225"/>
<dbReference type="GO" id="GO:0012505">
    <property type="term" value="C:endomembrane system"/>
    <property type="evidence" value="ECO:0007669"/>
    <property type="project" value="UniProtKB-SubCell"/>
</dbReference>
<comment type="subcellular location">
    <subcellularLocation>
        <location evidence="1">Endomembrane system</location>
        <topology evidence="1">Multi-pass membrane protein</topology>
    </subcellularLocation>
</comment>
<dbReference type="PANTHER" id="PTHR31851">
    <property type="entry name" value="FE(2+)/MN(2+) TRANSPORTER PCL1"/>
    <property type="match status" value="1"/>
</dbReference>
<keyword evidence="2 5" id="KW-0812">Transmembrane</keyword>
<evidence type="ECO:0000313" key="6">
    <source>
        <dbReference type="EMBL" id="OGD65074.1"/>
    </source>
</evidence>
<dbReference type="Proteomes" id="UP000177481">
    <property type="component" value="Unassembled WGS sequence"/>
</dbReference>
<feature type="transmembrane region" description="Helical" evidence="5">
    <location>
        <begin position="136"/>
        <end position="158"/>
    </location>
</feature>
<dbReference type="EMBL" id="MEZX01000001">
    <property type="protein sequence ID" value="OGD65074.1"/>
    <property type="molecule type" value="Genomic_DNA"/>
</dbReference>
<dbReference type="CDD" id="cd01059">
    <property type="entry name" value="CCC1_like"/>
    <property type="match status" value="1"/>
</dbReference>
<dbReference type="Pfam" id="PF01988">
    <property type="entry name" value="VIT1"/>
    <property type="match status" value="2"/>
</dbReference>
<reference evidence="6 7" key="1">
    <citation type="journal article" date="2016" name="Nat. Commun.">
        <title>Thousands of microbial genomes shed light on interconnected biogeochemical processes in an aquifer system.</title>
        <authorList>
            <person name="Anantharaman K."/>
            <person name="Brown C.T."/>
            <person name="Hug L.A."/>
            <person name="Sharon I."/>
            <person name="Castelle C.J."/>
            <person name="Probst A.J."/>
            <person name="Thomas B.C."/>
            <person name="Singh A."/>
            <person name="Wilkins M.J."/>
            <person name="Karaoz U."/>
            <person name="Brodie E.L."/>
            <person name="Williams K.H."/>
            <person name="Hubbard S.S."/>
            <person name="Banfield J.F."/>
        </authorList>
    </citation>
    <scope>NUCLEOTIDE SEQUENCE [LARGE SCALE GENOMIC DNA]</scope>
</reference>
<organism evidence="6 7">
    <name type="scientific">Candidatus Berkelbacteria bacterium RIFCSPLOWO2_01_FULL_50_28</name>
    <dbReference type="NCBI Taxonomy" id="1797471"/>
    <lineage>
        <taxon>Bacteria</taxon>
        <taxon>Candidatus Berkelbacteria</taxon>
    </lineage>
</organism>
<evidence type="ECO:0008006" key="8">
    <source>
        <dbReference type="Google" id="ProtNLM"/>
    </source>
</evidence>
<feature type="transmembrane region" description="Helical" evidence="5">
    <location>
        <begin position="79"/>
        <end position="99"/>
    </location>
</feature>
<evidence type="ECO:0000256" key="3">
    <source>
        <dbReference type="ARBA" id="ARBA00022989"/>
    </source>
</evidence>
<evidence type="ECO:0000256" key="5">
    <source>
        <dbReference type="SAM" id="Phobius"/>
    </source>
</evidence>
<sequence length="161" mass="17124">MRRGYLRNFIFGAEDSLVSTVGLLSGVSFAGFSSHEVILSGIILILVESISMGAGVYLSEDSANELPQAGEHDNTVADAGIMFISYLIIGLIPLLPYIFSADTRLAFYYSVGFSLISLFCLGLFKGQVVGKHPIYSAIKVFLVGGVVTAIAVAVGFFIKTA</sequence>
<protein>
    <recommendedName>
        <fullName evidence="8">VIT family protein</fullName>
    </recommendedName>
</protein>
<evidence type="ECO:0000256" key="1">
    <source>
        <dbReference type="ARBA" id="ARBA00004127"/>
    </source>
</evidence>
<name>A0A1F5ECY8_9BACT</name>
<evidence type="ECO:0000313" key="7">
    <source>
        <dbReference type="Proteomes" id="UP000177481"/>
    </source>
</evidence>
<feature type="transmembrane region" description="Helical" evidence="5">
    <location>
        <begin position="105"/>
        <end position="124"/>
    </location>
</feature>
<dbReference type="InterPro" id="IPR008217">
    <property type="entry name" value="Ccc1_fam"/>
</dbReference>
<dbReference type="AlphaFoldDB" id="A0A1F5ECY8"/>